<comment type="subcellular location">
    <subcellularLocation>
        <location evidence="1">Cell envelope</location>
    </subcellularLocation>
</comment>
<keyword evidence="2 7" id="KW-0349">Heme</keyword>
<dbReference type="PROSITE" id="PS51007">
    <property type="entry name" value="CYTC"/>
    <property type="match status" value="1"/>
</dbReference>
<dbReference type="STRING" id="198092.SAMN02745194_01781"/>
<evidence type="ECO:0000259" key="9">
    <source>
        <dbReference type="PROSITE" id="PS51007"/>
    </source>
</evidence>
<dbReference type="Proteomes" id="UP000184387">
    <property type="component" value="Unassembled WGS sequence"/>
</dbReference>
<dbReference type="InterPro" id="IPR008972">
    <property type="entry name" value="Cupredoxin"/>
</dbReference>
<dbReference type="PANTHER" id="PTHR30600">
    <property type="entry name" value="CYTOCHROME C PEROXIDASE-RELATED"/>
    <property type="match status" value="1"/>
</dbReference>
<evidence type="ECO:0000256" key="4">
    <source>
        <dbReference type="ARBA" id="ARBA00022729"/>
    </source>
</evidence>
<dbReference type="InterPro" id="IPR051395">
    <property type="entry name" value="Cytochrome_c_Peroxidase/MauG"/>
</dbReference>
<feature type="domain" description="Cytochrome c" evidence="9">
    <location>
        <begin position="218"/>
        <end position="341"/>
    </location>
</feature>
<dbReference type="InterPro" id="IPR036909">
    <property type="entry name" value="Cyt_c-like_dom_sf"/>
</dbReference>
<evidence type="ECO:0000256" key="5">
    <source>
        <dbReference type="ARBA" id="ARBA00023002"/>
    </source>
</evidence>
<keyword evidence="10" id="KW-0575">Peroxidase</keyword>
<name>A0A1M6GK03_9PROT</name>
<gene>
    <name evidence="10" type="ORF">SAMN02745194_01781</name>
</gene>
<evidence type="ECO:0000256" key="1">
    <source>
        <dbReference type="ARBA" id="ARBA00004196"/>
    </source>
</evidence>
<evidence type="ECO:0000313" key="11">
    <source>
        <dbReference type="Proteomes" id="UP000184387"/>
    </source>
</evidence>
<sequence length="459" mass="49252">MRRAADSLLAGTLALLLALSIGAAVRPAGSADPGSAAEDAALRAAYRRPAGPPPIPAENPFTAEKAQLGRRLFFDPSLSASGTMSCATCHEPARGFTDGRSLARGNDGRELRRKSPTLWNLAWAPFLFWDGRAEGLEAQAEAPIEAHEEMGQPLDALVARMAADAGWRAAFATAYPGQPQPVTRENLVRAIASWERTLISPRTRFDAWVEGEDAALTPQERRGLSVFHGPAGCANCHEGWAFTDHAFYDIGLPEGRAPDLGRGPVLGLERADRAFKTPTLREAMRRAPYMHDGSLPTIEAVLDHYQGGVVDRPGLPPELPRRLSLSAPQRADLVAFLTTLTSPPDAPLPVMATPPAATQVAAPAPNPAMTPVARARVSQRGRQFAPGRTAVAMGGVLEIANDDNTAHNIRIDSPELTLNSGIQDPGQTVTWRMTKPGRYVAFCGIHPRMRLEIEVAAPR</sequence>
<proteinExistence type="predicted"/>
<keyword evidence="11" id="KW-1185">Reference proteome</keyword>
<dbReference type="InterPro" id="IPR009056">
    <property type="entry name" value="Cyt_c-like_dom"/>
</dbReference>
<keyword evidence="6 7" id="KW-0408">Iron</keyword>
<dbReference type="Gene3D" id="2.60.40.420">
    <property type="entry name" value="Cupredoxins - blue copper proteins"/>
    <property type="match status" value="1"/>
</dbReference>
<evidence type="ECO:0000256" key="7">
    <source>
        <dbReference type="PROSITE-ProRule" id="PRU00433"/>
    </source>
</evidence>
<dbReference type="RefSeq" id="WP_073133717.1">
    <property type="nucleotide sequence ID" value="NZ_FQZF01000008.1"/>
</dbReference>
<dbReference type="SUPFAM" id="SSF49503">
    <property type="entry name" value="Cupredoxins"/>
    <property type="match status" value="1"/>
</dbReference>
<reference evidence="10 11" key="1">
    <citation type="submission" date="2016-11" db="EMBL/GenBank/DDBJ databases">
        <authorList>
            <person name="Jaros S."/>
            <person name="Januszkiewicz K."/>
            <person name="Wedrychowicz H."/>
        </authorList>
    </citation>
    <scope>NUCLEOTIDE SEQUENCE [LARGE SCALE GENOMIC DNA]</scope>
    <source>
        <strain evidence="10 11">DSM 14916</strain>
    </source>
</reference>
<evidence type="ECO:0000256" key="6">
    <source>
        <dbReference type="ARBA" id="ARBA00023004"/>
    </source>
</evidence>
<keyword evidence="4 8" id="KW-0732">Signal</keyword>
<evidence type="ECO:0000256" key="8">
    <source>
        <dbReference type="SAM" id="SignalP"/>
    </source>
</evidence>
<dbReference type="GO" id="GO:0020037">
    <property type="term" value="F:heme binding"/>
    <property type="evidence" value="ECO:0007669"/>
    <property type="project" value="InterPro"/>
</dbReference>
<dbReference type="InterPro" id="IPR004852">
    <property type="entry name" value="Di-haem_cyt_c_peroxidsae"/>
</dbReference>
<protein>
    <submittedName>
        <fullName evidence="10">Cytochrome c peroxidase</fullName>
    </submittedName>
</protein>
<keyword evidence="3 7" id="KW-0479">Metal-binding</keyword>
<keyword evidence="5" id="KW-0560">Oxidoreductase</keyword>
<feature type="signal peptide" evidence="8">
    <location>
        <begin position="1"/>
        <end position="23"/>
    </location>
</feature>
<dbReference type="OrthoDB" id="9805202at2"/>
<dbReference type="AlphaFoldDB" id="A0A1M6GK03"/>
<dbReference type="GO" id="GO:0046872">
    <property type="term" value="F:metal ion binding"/>
    <property type="evidence" value="ECO:0007669"/>
    <property type="project" value="UniProtKB-KW"/>
</dbReference>
<organism evidence="10 11">
    <name type="scientific">Muricoccus roseus</name>
    <dbReference type="NCBI Taxonomy" id="198092"/>
    <lineage>
        <taxon>Bacteria</taxon>
        <taxon>Pseudomonadati</taxon>
        <taxon>Pseudomonadota</taxon>
        <taxon>Alphaproteobacteria</taxon>
        <taxon>Acetobacterales</taxon>
        <taxon>Roseomonadaceae</taxon>
        <taxon>Muricoccus</taxon>
    </lineage>
</organism>
<dbReference type="SUPFAM" id="SSF46626">
    <property type="entry name" value="Cytochrome c"/>
    <property type="match status" value="2"/>
</dbReference>
<dbReference type="PANTHER" id="PTHR30600:SF10">
    <property type="entry name" value="BLL6722 PROTEIN"/>
    <property type="match status" value="1"/>
</dbReference>
<dbReference type="EMBL" id="FQZF01000008">
    <property type="protein sequence ID" value="SHJ10278.1"/>
    <property type="molecule type" value="Genomic_DNA"/>
</dbReference>
<dbReference type="Pfam" id="PF03150">
    <property type="entry name" value="CCP_MauG"/>
    <property type="match status" value="1"/>
</dbReference>
<dbReference type="GO" id="GO:0009055">
    <property type="term" value="F:electron transfer activity"/>
    <property type="evidence" value="ECO:0007669"/>
    <property type="project" value="InterPro"/>
</dbReference>
<dbReference type="GO" id="GO:0030313">
    <property type="term" value="C:cell envelope"/>
    <property type="evidence" value="ECO:0007669"/>
    <property type="project" value="UniProtKB-SubCell"/>
</dbReference>
<evidence type="ECO:0000313" key="10">
    <source>
        <dbReference type="EMBL" id="SHJ10278.1"/>
    </source>
</evidence>
<evidence type="ECO:0000256" key="3">
    <source>
        <dbReference type="ARBA" id="ARBA00022723"/>
    </source>
</evidence>
<feature type="chain" id="PRO_5013314108" evidence="8">
    <location>
        <begin position="24"/>
        <end position="459"/>
    </location>
</feature>
<accession>A0A1M6GK03</accession>
<dbReference type="Gene3D" id="1.10.760.10">
    <property type="entry name" value="Cytochrome c-like domain"/>
    <property type="match status" value="2"/>
</dbReference>
<dbReference type="GO" id="GO:0004130">
    <property type="term" value="F:cytochrome-c peroxidase activity"/>
    <property type="evidence" value="ECO:0007669"/>
    <property type="project" value="TreeGrafter"/>
</dbReference>
<evidence type="ECO:0000256" key="2">
    <source>
        <dbReference type="ARBA" id="ARBA00022617"/>
    </source>
</evidence>